<organism evidence="3 4">
    <name type="scientific">Roridomyces roridus</name>
    <dbReference type="NCBI Taxonomy" id="1738132"/>
    <lineage>
        <taxon>Eukaryota</taxon>
        <taxon>Fungi</taxon>
        <taxon>Dikarya</taxon>
        <taxon>Basidiomycota</taxon>
        <taxon>Agaricomycotina</taxon>
        <taxon>Agaricomycetes</taxon>
        <taxon>Agaricomycetidae</taxon>
        <taxon>Agaricales</taxon>
        <taxon>Marasmiineae</taxon>
        <taxon>Mycenaceae</taxon>
        <taxon>Roridomyces</taxon>
    </lineage>
</organism>
<evidence type="ECO:0000256" key="1">
    <source>
        <dbReference type="SAM" id="MobiDB-lite"/>
    </source>
</evidence>
<sequence>MLSIRSLVFLICTLLLEKAFAQGNSSIPGITDGQQTCLANCIFFGIPAASNCDPNDLPDSISCFCASTAYTSNVTQCASTQCSICTTGGCNITANPLVDQCNSTTVPGFSSAMSQTGGSSASQTPSSGTPSAPAVSPSQSSGADSARMFHIQAQSNAVMGATVASFLVLLSIAL</sequence>
<dbReference type="Proteomes" id="UP001221142">
    <property type="component" value="Unassembled WGS sequence"/>
</dbReference>
<accession>A0AAD7FHM8</accession>
<dbReference type="EMBL" id="JARKIF010000013">
    <property type="protein sequence ID" value="KAJ7624593.1"/>
    <property type="molecule type" value="Genomic_DNA"/>
</dbReference>
<evidence type="ECO:0000256" key="2">
    <source>
        <dbReference type="SAM" id="SignalP"/>
    </source>
</evidence>
<keyword evidence="2" id="KW-0732">Signal</keyword>
<feature type="signal peptide" evidence="2">
    <location>
        <begin position="1"/>
        <end position="21"/>
    </location>
</feature>
<feature type="compositionally biased region" description="Low complexity" evidence="1">
    <location>
        <begin position="130"/>
        <end position="141"/>
    </location>
</feature>
<keyword evidence="4" id="KW-1185">Reference proteome</keyword>
<evidence type="ECO:0008006" key="5">
    <source>
        <dbReference type="Google" id="ProtNLM"/>
    </source>
</evidence>
<feature type="region of interest" description="Disordered" evidence="1">
    <location>
        <begin position="112"/>
        <end position="141"/>
    </location>
</feature>
<feature type="compositionally biased region" description="Polar residues" evidence="1">
    <location>
        <begin position="112"/>
        <end position="129"/>
    </location>
</feature>
<name>A0AAD7FHM8_9AGAR</name>
<evidence type="ECO:0000313" key="3">
    <source>
        <dbReference type="EMBL" id="KAJ7624593.1"/>
    </source>
</evidence>
<dbReference type="AlphaFoldDB" id="A0AAD7FHM8"/>
<proteinExistence type="predicted"/>
<comment type="caution">
    <text evidence="3">The sequence shown here is derived from an EMBL/GenBank/DDBJ whole genome shotgun (WGS) entry which is preliminary data.</text>
</comment>
<reference evidence="3" key="1">
    <citation type="submission" date="2023-03" db="EMBL/GenBank/DDBJ databases">
        <title>Massive genome expansion in bonnet fungi (Mycena s.s.) driven by repeated elements and novel gene families across ecological guilds.</title>
        <authorList>
            <consortium name="Lawrence Berkeley National Laboratory"/>
            <person name="Harder C.B."/>
            <person name="Miyauchi S."/>
            <person name="Viragh M."/>
            <person name="Kuo A."/>
            <person name="Thoen E."/>
            <person name="Andreopoulos B."/>
            <person name="Lu D."/>
            <person name="Skrede I."/>
            <person name="Drula E."/>
            <person name="Henrissat B."/>
            <person name="Morin E."/>
            <person name="Kohler A."/>
            <person name="Barry K."/>
            <person name="LaButti K."/>
            <person name="Morin E."/>
            <person name="Salamov A."/>
            <person name="Lipzen A."/>
            <person name="Mereny Z."/>
            <person name="Hegedus B."/>
            <person name="Baldrian P."/>
            <person name="Stursova M."/>
            <person name="Weitz H."/>
            <person name="Taylor A."/>
            <person name="Grigoriev I.V."/>
            <person name="Nagy L.G."/>
            <person name="Martin F."/>
            <person name="Kauserud H."/>
        </authorList>
    </citation>
    <scope>NUCLEOTIDE SEQUENCE</scope>
    <source>
        <strain evidence="3">9284</strain>
    </source>
</reference>
<protein>
    <recommendedName>
        <fullName evidence="5">Extracellular membrane protein CFEM domain-containing protein</fullName>
    </recommendedName>
</protein>
<evidence type="ECO:0000313" key="4">
    <source>
        <dbReference type="Proteomes" id="UP001221142"/>
    </source>
</evidence>
<feature type="chain" id="PRO_5041970805" description="Extracellular membrane protein CFEM domain-containing protein" evidence="2">
    <location>
        <begin position="22"/>
        <end position="174"/>
    </location>
</feature>
<gene>
    <name evidence="3" type="ORF">FB45DRAFT_1060852</name>
</gene>